<dbReference type="InterPro" id="IPR018488">
    <property type="entry name" value="cNMP-bd_CS"/>
</dbReference>
<dbReference type="InterPro" id="IPR023408">
    <property type="entry name" value="MscS_beta-dom_sf"/>
</dbReference>
<dbReference type="InterPro" id="IPR006685">
    <property type="entry name" value="MscS_channel_2nd"/>
</dbReference>
<keyword evidence="3" id="KW-1003">Cell membrane</keyword>
<feature type="transmembrane region" description="Helical" evidence="7">
    <location>
        <begin position="12"/>
        <end position="33"/>
    </location>
</feature>
<dbReference type="Gene3D" id="1.10.287.1260">
    <property type="match status" value="1"/>
</dbReference>
<protein>
    <submittedName>
        <fullName evidence="9">Mechanosensitive ion channel</fullName>
    </submittedName>
</protein>
<evidence type="ECO:0000256" key="2">
    <source>
        <dbReference type="ARBA" id="ARBA00008017"/>
    </source>
</evidence>
<evidence type="ECO:0000256" key="4">
    <source>
        <dbReference type="ARBA" id="ARBA00022692"/>
    </source>
</evidence>
<sequence length="500" mass="55956">MNNFSFSNNWHTWAVIVGLGFPLLVVLLGEIIYHLKRRGRPLAATLRVVKNLVLPVLMLMLLIRNVLKVDVNGNFAKLVETLFWISVIYASLSLFNVILFEEAEANTWRARMPKLLIDLSRLFLVLVGSAIVLAAVWGADLAGLATGLGVSSIVIGLALQDTLGSIMSGIALLLERPFSVGDWLRVGNSEDQIIEGQVIDINWRSVRLLTLQRQIIIVPHQFIGKEIIHNYSQPERIYNQRINIGFSYDSPPNVVKQVLQSTALATQGILAQPEPESKTTSYDETAIIYEVEFFIENFEDMEQILDRFMTRIWYAAQRNNLTLYRYRYEYAVETADKADSAASKLSQLHSIPGFMPLTREQKNLDDLAKGTIVQQFGAGEKVIRQGEPGNALYIIIAGQALVTVTNEFGKELEVMTILRGEFFGEMALFTGEPSPVSIKAVDDLQVLVMYSDSVNTMISRQPSLGREIGKIIEARSKAVSMAQQTDVSSNAEVETIRNWK</sequence>
<feature type="domain" description="Cyclic nucleotide-binding" evidence="8">
    <location>
        <begin position="360"/>
        <end position="458"/>
    </location>
</feature>
<evidence type="ECO:0000256" key="5">
    <source>
        <dbReference type="ARBA" id="ARBA00022989"/>
    </source>
</evidence>
<dbReference type="SUPFAM" id="SSF82689">
    <property type="entry name" value="Mechanosensitive channel protein MscS (YggB), C-terminal domain"/>
    <property type="match status" value="1"/>
</dbReference>
<keyword evidence="10" id="KW-1185">Reference proteome</keyword>
<name>A0A846HCJ3_9CYAN</name>
<dbReference type="InterPro" id="IPR010920">
    <property type="entry name" value="LSM_dom_sf"/>
</dbReference>
<dbReference type="InterPro" id="IPR014710">
    <property type="entry name" value="RmlC-like_jellyroll"/>
</dbReference>
<organism evidence="9 10">
    <name type="scientific">Hassallia byssoidea VB512170</name>
    <dbReference type="NCBI Taxonomy" id="1304833"/>
    <lineage>
        <taxon>Bacteria</taxon>
        <taxon>Bacillati</taxon>
        <taxon>Cyanobacteriota</taxon>
        <taxon>Cyanophyceae</taxon>
        <taxon>Nostocales</taxon>
        <taxon>Tolypothrichaceae</taxon>
        <taxon>Hassallia</taxon>
    </lineage>
</organism>
<dbReference type="GO" id="GO:0005886">
    <property type="term" value="C:plasma membrane"/>
    <property type="evidence" value="ECO:0007669"/>
    <property type="project" value="UniProtKB-SubCell"/>
</dbReference>
<feature type="transmembrane region" description="Helical" evidence="7">
    <location>
        <begin position="83"/>
        <end position="100"/>
    </location>
</feature>
<dbReference type="InterPro" id="IPR045275">
    <property type="entry name" value="MscS_archaea/bacteria_type"/>
</dbReference>
<comment type="subcellular location">
    <subcellularLocation>
        <location evidence="1">Cell membrane</location>
        <topology evidence="1">Multi-pass membrane protein</topology>
    </subcellularLocation>
</comment>
<dbReference type="Gene3D" id="3.30.70.100">
    <property type="match status" value="1"/>
</dbReference>
<feature type="transmembrane region" description="Helical" evidence="7">
    <location>
        <begin position="121"/>
        <end position="139"/>
    </location>
</feature>
<evidence type="ECO:0000256" key="3">
    <source>
        <dbReference type="ARBA" id="ARBA00022475"/>
    </source>
</evidence>
<keyword evidence="4 7" id="KW-0812">Transmembrane</keyword>
<dbReference type="RefSeq" id="WP_039737590.1">
    <property type="nucleotide sequence ID" value="NZ_JTCM02000057.1"/>
</dbReference>
<dbReference type="Pfam" id="PF00027">
    <property type="entry name" value="cNMP_binding"/>
    <property type="match status" value="1"/>
</dbReference>
<evidence type="ECO:0000256" key="7">
    <source>
        <dbReference type="SAM" id="Phobius"/>
    </source>
</evidence>
<dbReference type="InterPro" id="IPR049278">
    <property type="entry name" value="MS_channel_C"/>
</dbReference>
<gene>
    <name evidence="9" type="ORF">PI95_021475</name>
</gene>
<dbReference type="Gene3D" id="2.60.120.10">
    <property type="entry name" value="Jelly Rolls"/>
    <property type="match status" value="1"/>
</dbReference>
<dbReference type="SMART" id="SM00100">
    <property type="entry name" value="cNMP"/>
    <property type="match status" value="1"/>
</dbReference>
<dbReference type="CDD" id="cd00038">
    <property type="entry name" value="CAP_ED"/>
    <property type="match status" value="1"/>
</dbReference>
<dbReference type="PROSITE" id="PS00888">
    <property type="entry name" value="CNMP_BINDING_1"/>
    <property type="match status" value="1"/>
</dbReference>
<dbReference type="PROSITE" id="PS50042">
    <property type="entry name" value="CNMP_BINDING_3"/>
    <property type="match status" value="1"/>
</dbReference>
<evidence type="ECO:0000256" key="6">
    <source>
        <dbReference type="ARBA" id="ARBA00023136"/>
    </source>
</evidence>
<evidence type="ECO:0000256" key="1">
    <source>
        <dbReference type="ARBA" id="ARBA00004651"/>
    </source>
</evidence>
<feature type="transmembrane region" description="Helical" evidence="7">
    <location>
        <begin position="45"/>
        <end position="63"/>
    </location>
</feature>
<dbReference type="SUPFAM" id="SSF50182">
    <property type="entry name" value="Sm-like ribonucleoproteins"/>
    <property type="match status" value="1"/>
</dbReference>
<comment type="similarity">
    <text evidence="2">Belongs to the MscS (TC 1.A.23) family.</text>
</comment>
<evidence type="ECO:0000313" key="10">
    <source>
        <dbReference type="Proteomes" id="UP000031549"/>
    </source>
</evidence>
<dbReference type="PANTHER" id="PTHR30221">
    <property type="entry name" value="SMALL-CONDUCTANCE MECHANOSENSITIVE CHANNEL"/>
    <property type="match status" value="1"/>
</dbReference>
<accession>A0A846HCJ3</accession>
<dbReference type="AlphaFoldDB" id="A0A846HCJ3"/>
<dbReference type="PANTHER" id="PTHR30221:SF1">
    <property type="entry name" value="SMALL-CONDUCTANCE MECHANOSENSITIVE CHANNEL"/>
    <property type="match status" value="1"/>
</dbReference>
<dbReference type="SUPFAM" id="SSF51206">
    <property type="entry name" value="cAMP-binding domain-like"/>
    <property type="match status" value="1"/>
</dbReference>
<dbReference type="InterPro" id="IPR011066">
    <property type="entry name" value="MscS_channel_C_sf"/>
</dbReference>
<dbReference type="Pfam" id="PF00924">
    <property type="entry name" value="MS_channel_2nd"/>
    <property type="match status" value="1"/>
</dbReference>
<proteinExistence type="inferred from homology"/>
<dbReference type="EMBL" id="JTCM02000057">
    <property type="protein sequence ID" value="NEU75056.1"/>
    <property type="molecule type" value="Genomic_DNA"/>
</dbReference>
<dbReference type="InterPro" id="IPR018490">
    <property type="entry name" value="cNMP-bd_dom_sf"/>
</dbReference>
<keyword evidence="5 7" id="KW-1133">Transmembrane helix</keyword>
<dbReference type="InterPro" id="IPR000595">
    <property type="entry name" value="cNMP-bd_dom"/>
</dbReference>
<dbReference type="GO" id="GO:0008381">
    <property type="term" value="F:mechanosensitive monoatomic ion channel activity"/>
    <property type="evidence" value="ECO:0007669"/>
    <property type="project" value="InterPro"/>
</dbReference>
<dbReference type="Pfam" id="PF21082">
    <property type="entry name" value="MS_channel_3rd"/>
    <property type="match status" value="1"/>
</dbReference>
<dbReference type="Gene3D" id="2.30.30.60">
    <property type="match status" value="1"/>
</dbReference>
<evidence type="ECO:0000313" key="9">
    <source>
        <dbReference type="EMBL" id="NEU75056.1"/>
    </source>
</evidence>
<keyword evidence="6 7" id="KW-0472">Membrane</keyword>
<comment type="caution">
    <text evidence="9">The sequence shown here is derived from an EMBL/GenBank/DDBJ whole genome shotgun (WGS) entry which is preliminary data.</text>
</comment>
<reference evidence="9 10" key="1">
    <citation type="journal article" date="2015" name="Genome Announc.">
        <title>Draft Genome Sequence of Cyanobacterium Hassallia byssoidea Strain VB512170, Isolated from Monuments in India.</title>
        <authorList>
            <person name="Singh D."/>
            <person name="Chandrababunaidu M.M."/>
            <person name="Panda A."/>
            <person name="Sen D."/>
            <person name="Bhattacharyya S."/>
            <person name="Adhikary S.P."/>
            <person name="Tripathy S."/>
        </authorList>
    </citation>
    <scope>NUCLEOTIDE SEQUENCE [LARGE SCALE GENOMIC DNA]</scope>
    <source>
        <strain evidence="9 10">VB512170</strain>
    </source>
</reference>
<evidence type="ECO:0000259" key="8">
    <source>
        <dbReference type="PROSITE" id="PS50042"/>
    </source>
</evidence>
<dbReference type="Proteomes" id="UP000031549">
    <property type="component" value="Unassembled WGS sequence"/>
</dbReference>